<sequence>MASVTTSTDQPVPPILSLVAITAFGLIGPFVFLVSPVIAGQLALEWHWSPGDIGLLMSVELGGAALVSFPAAFLLRRFSWRPLTVVASLVFVGAAVGSGVVARAGGDATWLIPLRFIGGAGGGALSVVCLLAAGRSADPHRAFACWTGGQTVSAALGLLYLPRLFEHVGLAGLYALLAVAALLALTMVTGLPAGWPDASGVQHGGGGQHGSGSTAARLNFLAIFCYYLAISGAWAFVGVPGLALGLTEEGVGTLTAVAMFTAILGSVLATLSGHARRRDAYTVGVFGLLLACLVALAFPTGRGGFIAAVVLLQVCWSFLVPMLLAALADADDGGGLVILSNMIIGGGAALGPLLAGYALDYAGTYVAVAAQGAVLLALSAAAFIAARRRF</sequence>
<feature type="transmembrane region" description="Helical" evidence="6">
    <location>
        <begin position="216"/>
        <end position="239"/>
    </location>
</feature>
<dbReference type="AlphaFoldDB" id="A0A560ETW1"/>
<comment type="caution">
    <text evidence="7">The sequence shown here is derived from an EMBL/GenBank/DDBJ whole genome shotgun (WGS) entry which is preliminary data.</text>
</comment>
<comment type="subcellular location">
    <subcellularLocation>
        <location evidence="1">Cell membrane</location>
        <topology evidence="1">Multi-pass membrane protein</topology>
    </subcellularLocation>
</comment>
<keyword evidence="4 6" id="KW-1133">Transmembrane helix</keyword>
<dbReference type="PANTHER" id="PTHR43124">
    <property type="entry name" value="PURINE EFFLUX PUMP PBUE"/>
    <property type="match status" value="1"/>
</dbReference>
<feature type="transmembrane region" description="Helical" evidence="6">
    <location>
        <begin position="173"/>
        <end position="195"/>
    </location>
</feature>
<dbReference type="Pfam" id="PF07690">
    <property type="entry name" value="MFS_1"/>
    <property type="match status" value="1"/>
</dbReference>
<name>A0A560ETW1_9PROT</name>
<feature type="transmembrane region" description="Helical" evidence="6">
    <location>
        <begin position="82"/>
        <end position="104"/>
    </location>
</feature>
<reference evidence="7 8" key="1">
    <citation type="submission" date="2019-06" db="EMBL/GenBank/DDBJ databases">
        <title>Genomic Encyclopedia of Type Strains, Phase IV (KMG-V): Genome sequencing to study the core and pangenomes of soil and plant-associated prokaryotes.</title>
        <authorList>
            <person name="Whitman W."/>
        </authorList>
    </citation>
    <scope>NUCLEOTIDE SEQUENCE [LARGE SCALE GENOMIC DNA]</scope>
    <source>
        <strain evidence="7 8">BR 11880</strain>
    </source>
</reference>
<feature type="transmembrane region" description="Helical" evidence="6">
    <location>
        <begin position="304"/>
        <end position="324"/>
    </location>
</feature>
<dbReference type="SUPFAM" id="SSF103473">
    <property type="entry name" value="MFS general substrate transporter"/>
    <property type="match status" value="1"/>
</dbReference>
<feature type="transmembrane region" description="Helical" evidence="6">
    <location>
        <begin position="143"/>
        <end position="161"/>
    </location>
</feature>
<evidence type="ECO:0000313" key="7">
    <source>
        <dbReference type="EMBL" id="TWB12811.1"/>
    </source>
</evidence>
<proteinExistence type="predicted"/>
<evidence type="ECO:0000313" key="8">
    <source>
        <dbReference type="Proteomes" id="UP000319859"/>
    </source>
</evidence>
<dbReference type="EMBL" id="VITN01000023">
    <property type="protein sequence ID" value="TWB12811.1"/>
    <property type="molecule type" value="Genomic_DNA"/>
</dbReference>
<feature type="transmembrane region" description="Helical" evidence="6">
    <location>
        <begin position="53"/>
        <end position="75"/>
    </location>
</feature>
<dbReference type="RefSeq" id="WP_145753266.1">
    <property type="nucleotide sequence ID" value="NZ_VITN01000023.1"/>
</dbReference>
<feature type="transmembrane region" description="Helical" evidence="6">
    <location>
        <begin position="336"/>
        <end position="359"/>
    </location>
</feature>
<dbReference type="Gene3D" id="1.20.1250.20">
    <property type="entry name" value="MFS general substrate transporter like domains"/>
    <property type="match status" value="2"/>
</dbReference>
<keyword evidence="3 6" id="KW-0812">Transmembrane</keyword>
<accession>A0A560ETW1</accession>
<dbReference type="InterPro" id="IPR050189">
    <property type="entry name" value="MFS_Efflux_Transporters"/>
</dbReference>
<dbReference type="InterPro" id="IPR036259">
    <property type="entry name" value="MFS_trans_sf"/>
</dbReference>
<dbReference type="GO" id="GO:0005886">
    <property type="term" value="C:plasma membrane"/>
    <property type="evidence" value="ECO:0007669"/>
    <property type="project" value="UniProtKB-SubCell"/>
</dbReference>
<protein>
    <submittedName>
        <fullName evidence="7">Putative MFS family arabinose efflux permease</fullName>
    </submittedName>
</protein>
<feature type="transmembrane region" description="Helical" evidence="6">
    <location>
        <begin position="110"/>
        <end position="131"/>
    </location>
</feature>
<feature type="transmembrane region" description="Helical" evidence="6">
    <location>
        <begin position="251"/>
        <end position="271"/>
    </location>
</feature>
<dbReference type="InterPro" id="IPR011701">
    <property type="entry name" value="MFS"/>
</dbReference>
<dbReference type="GO" id="GO:0022857">
    <property type="term" value="F:transmembrane transporter activity"/>
    <property type="evidence" value="ECO:0007669"/>
    <property type="project" value="InterPro"/>
</dbReference>
<gene>
    <name evidence="7" type="ORF">FBZ89_12322</name>
</gene>
<feature type="transmembrane region" description="Helical" evidence="6">
    <location>
        <begin position="12"/>
        <end position="33"/>
    </location>
</feature>
<feature type="transmembrane region" description="Helical" evidence="6">
    <location>
        <begin position="280"/>
        <end position="298"/>
    </location>
</feature>
<evidence type="ECO:0000256" key="6">
    <source>
        <dbReference type="SAM" id="Phobius"/>
    </source>
</evidence>
<evidence type="ECO:0000256" key="1">
    <source>
        <dbReference type="ARBA" id="ARBA00004651"/>
    </source>
</evidence>
<dbReference type="OrthoDB" id="7300216at2"/>
<feature type="transmembrane region" description="Helical" evidence="6">
    <location>
        <begin position="365"/>
        <end position="386"/>
    </location>
</feature>
<dbReference type="Proteomes" id="UP000319859">
    <property type="component" value="Unassembled WGS sequence"/>
</dbReference>
<keyword evidence="2" id="KW-1003">Cell membrane</keyword>
<evidence type="ECO:0000256" key="2">
    <source>
        <dbReference type="ARBA" id="ARBA00022475"/>
    </source>
</evidence>
<keyword evidence="5 6" id="KW-0472">Membrane</keyword>
<dbReference type="PANTHER" id="PTHR43124:SF10">
    <property type="entry name" value="PURINE EFFLUX PUMP PBUE"/>
    <property type="match status" value="1"/>
</dbReference>
<evidence type="ECO:0000256" key="5">
    <source>
        <dbReference type="ARBA" id="ARBA00023136"/>
    </source>
</evidence>
<evidence type="ECO:0000256" key="3">
    <source>
        <dbReference type="ARBA" id="ARBA00022692"/>
    </source>
</evidence>
<organism evidence="7 8">
    <name type="scientific">Nitrospirillum amazonense</name>
    <dbReference type="NCBI Taxonomy" id="28077"/>
    <lineage>
        <taxon>Bacteria</taxon>
        <taxon>Pseudomonadati</taxon>
        <taxon>Pseudomonadota</taxon>
        <taxon>Alphaproteobacteria</taxon>
        <taxon>Rhodospirillales</taxon>
        <taxon>Azospirillaceae</taxon>
        <taxon>Nitrospirillum</taxon>
    </lineage>
</organism>
<evidence type="ECO:0000256" key="4">
    <source>
        <dbReference type="ARBA" id="ARBA00022989"/>
    </source>
</evidence>